<dbReference type="Pfam" id="PF21310">
    <property type="entry name" value="OCRL-like_ASH"/>
    <property type="match status" value="1"/>
</dbReference>
<keyword evidence="3" id="KW-1185">Reference proteome</keyword>
<dbReference type="SUPFAM" id="SSF56219">
    <property type="entry name" value="DNase I-like"/>
    <property type="match status" value="1"/>
</dbReference>
<dbReference type="SMART" id="SM00128">
    <property type="entry name" value="IPPc"/>
    <property type="match status" value="1"/>
</dbReference>
<dbReference type="InterPro" id="IPR046985">
    <property type="entry name" value="IP5"/>
</dbReference>
<comment type="caution">
    <text evidence="2">The sequence shown here is derived from an EMBL/GenBank/DDBJ whole genome shotgun (WGS) entry which is preliminary data.</text>
</comment>
<dbReference type="Pfam" id="PF22669">
    <property type="entry name" value="Exo_endo_phos2"/>
    <property type="match status" value="1"/>
</dbReference>
<gene>
    <name evidence="2" type="ORF">V9T40_011333</name>
</gene>
<organism evidence="2 3">
    <name type="scientific">Parthenolecanium corni</name>
    <dbReference type="NCBI Taxonomy" id="536013"/>
    <lineage>
        <taxon>Eukaryota</taxon>
        <taxon>Metazoa</taxon>
        <taxon>Ecdysozoa</taxon>
        <taxon>Arthropoda</taxon>
        <taxon>Hexapoda</taxon>
        <taxon>Insecta</taxon>
        <taxon>Pterygota</taxon>
        <taxon>Neoptera</taxon>
        <taxon>Paraneoptera</taxon>
        <taxon>Hemiptera</taxon>
        <taxon>Sternorrhyncha</taxon>
        <taxon>Coccoidea</taxon>
        <taxon>Coccidae</taxon>
        <taxon>Parthenolecanium</taxon>
    </lineage>
</organism>
<name>A0AAN9T558_9HEMI</name>
<dbReference type="InterPro" id="IPR037793">
    <property type="entry name" value="OCRL1/INPP5B_INPP5c"/>
</dbReference>
<dbReference type="InterPro" id="IPR048869">
    <property type="entry name" value="OCRL-1_2_ASH"/>
</dbReference>
<dbReference type="SUPFAM" id="SSF48350">
    <property type="entry name" value="GTPase activation domain, GAP"/>
    <property type="match status" value="1"/>
</dbReference>
<dbReference type="PANTHER" id="PTHR11200">
    <property type="entry name" value="INOSITOL 5-PHOSPHATASE"/>
    <property type="match status" value="1"/>
</dbReference>
<dbReference type="Pfam" id="PF16776">
    <property type="entry name" value="INPP5B_PH"/>
    <property type="match status" value="1"/>
</dbReference>
<dbReference type="Gene3D" id="3.60.10.10">
    <property type="entry name" value="Endonuclease/exonuclease/phosphatase"/>
    <property type="match status" value="1"/>
</dbReference>
<dbReference type="EMBL" id="JBBCAQ010000037">
    <property type="protein sequence ID" value="KAK7574142.1"/>
    <property type="molecule type" value="Genomic_DNA"/>
</dbReference>
<dbReference type="PANTHER" id="PTHR11200:SF300">
    <property type="entry name" value="TYPE II INOSITOL 1,4,5-TRISPHOSPHATE 5-PHOSPHATASE"/>
    <property type="match status" value="1"/>
</dbReference>
<proteinExistence type="predicted"/>
<dbReference type="InterPro" id="IPR036691">
    <property type="entry name" value="Endo/exonu/phosph_ase_sf"/>
</dbReference>
<dbReference type="FunFam" id="2.60.40.10:FF:000132">
    <property type="entry name" value="Inositol polyphosphate 5-phosphatase OCRL-1 isoform b"/>
    <property type="match status" value="1"/>
</dbReference>
<evidence type="ECO:0000259" key="1">
    <source>
        <dbReference type="SMART" id="SM00128"/>
    </source>
</evidence>
<dbReference type="InterPro" id="IPR031896">
    <property type="entry name" value="INPP5B_PH_dom"/>
</dbReference>
<evidence type="ECO:0000313" key="2">
    <source>
        <dbReference type="EMBL" id="KAK7574142.1"/>
    </source>
</evidence>
<sequence length="742" mass="85523">MSTMDYSELFPKIQAKFKFTAGENIVSIYEVVLLEGWVKTSRILSLIENCGSYGFFVFNVFRGSAGISDILIDYAFPVNNEFKIDVVSEDADISVTVTFRKVKLLFEMMTSEKTKSFISELHKISEISAEKENSLDFAWLSKYVNEATYGRSAEDNSQNSEVNGQLEDLPTGSELMVPRHSIARGTTPIAGRESAVRYQMTLKEKDYTYTQSIRIFVGTWNVNGQPPTVSLSDWLSVDPDPPDIYAIGFQELDLSKEAFLFNDSPREEEWLGAVILSLHPKGKYSKVSLVRLVGMMLIVFVREQHVAYIRNVATDTVGTGIMGKLGNKGGVAVRFDIHNTSLCFVNAHLAAHVEEYERRNQDYRDICSRISFPKFLPPKTIKDHDQVYWFGDLNYRITELDAPTVKRLIETNSYDAILVYDQLKQNFKAERVFEKYKEGRILFKPTYKYDTGSDEWDSSEKNRAPAWCDRVLWKGDKIKQICYRSHAELKISDHKPVSALFDSEIRVIDAIKYRKIHEEVMKKLDRLENEFLPQVMVDTTEIIFDKVHFLEAQSKDLIIANTGQVPVQFEFIKKLDDSSYCKDWLHIEPYMGFIMPGEKCDVKLEIYVDKRSACELNSSEDNKLYDILVLHLEGGKDIFITVTGTYVYSCFGMSLDLLSRINVPIREITKAELRNLEKNNDYRQSDPYAIPKEIWFLVDHLYRNGMKQHHLFEQPGLHAEVLLIRDWLDLGVPEHLRILCHC</sequence>
<feature type="domain" description="Inositol polyphosphate-related phosphatase" evidence="1">
    <location>
        <begin position="211"/>
        <end position="509"/>
    </location>
</feature>
<dbReference type="Proteomes" id="UP001367676">
    <property type="component" value="Unassembled WGS sequence"/>
</dbReference>
<dbReference type="AlphaFoldDB" id="A0AAN9T558"/>
<dbReference type="FunFam" id="3.60.10.10:FF:000004">
    <property type="entry name" value="Type II inositol 1,4,5-trisphosphate 5-phosphatase"/>
    <property type="match status" value="1"/>
</dbReference>
<dbReference type="InterPro" id="IPR013783">
    <property type="entry name" value="Ig-like_fold"/>
</dbReference>
<dbReference type="Gene3D" id="2.30.29.110">
    <property type="match status" value="1"/>
</dbReference>
<dbReference type="GO" id="GO:0046856">
    <property type="term" value="P:phosphatidylinositol dephosphorylation"/>
    <property type="evidence" value="ECO:0007669"/>
    <property type="project" value="InterPro"/>
</dbReference>
<dbReference type="CDD" id="cd09093">
    <property type="entry name" value="INPP5c_INPP5B"/>
    <property type="match status" value="1"/>
</dbReference>
<dbReference type="GO" id="GO:0052745">
    <property type="term" value="F:inositol phosphate phosphatase activity"/>
    <property type="evidence" value="ECO:0007669"/>
    <property type="project" value="InterPro"/>
</dbReference>
<reference evidence="2 3" key="1">
    <citation type="submission" date="2024-03" db="EMBL/GenBank/DDBJ databases">
        <title>Adaptation during the transition from Ophiocordyceps entomopathogen to insect associate is accompanied by gene loss and intensified selection.</title>
        <authorList>
            <person name="Ward C.M."/>
            <person name="Onetto C.A."/>
            <person name="Borneman A.R."/>
        </authorList>
    </citation>
    <scope>NUCLEOTIDE SEQUENCE [LARGE SCALE GENOMIC DNA]</scope>
    <source>
        <strain evidence="2">AWRI1</strain>
        <tissue evidence="2">Single Adult Female</tissue>
    </source>
</reference>
<dbReference type="GO" id="GO:0004439">
    <property type="term" value="F:phosphatidylinositol-4,5-bisphosphate 5-phosphatase activity"/>
    <property type="evidence" value="ECO:0007669"/>
    <property type="project" value="TreeGrafter"/>
</dbReference>
<dbReference type="InterPro" id="IPR008936">
    <property type="entry name" value="Rho_GTPase_activation_prot"/>
</dbReference>
<accession>A0AAN9T558</accession>
<protein>
    <recommendedName>
        <fullName evidence="1">Inositol polyphosphate-related phosphatase domain-containing protein</fullName>
    </recommendedName>
</protein>
<dbReference type="Gene3D" id="2.60.40.10">
    <property type="entry name" value="Immunoglobulins"/>
    <property type="match status" value="1"/>
</dbReference>
<dbReference type="GO" id="GO:0016020">
    <property type="term" value="C:membrane"/>
    <property type="evidence" value="ECO:0007669"/>
    <property type="project" value="TreeGrafter"/>
</dbReference>
<dbReference type="InterPro" id="IPR000300">
    <property type="entry name" value="IPPc"/>
</dbReference>
<evidence type="ECO:0000313" key="3">
    <source>
        <dbReference type="Proteomes" id="UP001367676"/>
    </source>
</evidence>